<accession>A0ACC1RPK7</accession>
<evidence type="ECO:0000313" key="1">
    <source>
        <dbReference type="EMBL" id="KAJ3522779.1"/>
    </source>
</evidence>
<organism evidence="1 2">
    <name type="scientific">Fusarium decemcellulare</name>
    <dbReference type="NCBI Taxonomy" id="57161"/>
    <lineage>
        <taxon>Eukaryota</taxon>
        <taxon>Fungi</taxon>
        <taxon>Dikarya</taxon>
        <taxon>Ascomycota</taxon>
        <taxon>Pezizomycotina</taxon>
        <taxon>Sordariomycetes</taxon>
        <taxon>Hypocreomycetidae</taxon>
        <taxon>Hypocreales</taxon>
        <taxon>Nectriaceae</taxon>
        <taxon>Fusarium</taxon>
        <taxon>Fusarium decemcellulare species complex</taxon>
    </lineage>
</organism>
<sequence>MTSQTAGPPRLFQIDRTSFILRRRLVIHTGKPDLTLHKGGSTNDPVVAACHLPKFSGGLKFGLASPAGPDLMNWEELTRQSLLTTSEYRWETEHVSGPRALLWKRTHSVGVSGSSPSTLSVRNWKLVDEKTGDILAVFTSDRTLSKCGDLEVRANHGEQFDQRVLITCLGLYEKAKRRSRNSGAGSGGGGG</sequence>
<evidence type="ECO:0000313" key="2">
    <source>
        <dbReference type="Proteomes" id="UP001148629"/>
    </source>
</evidence>
<protein>
    <submittedName>
        <fullName evidence="1">Uncharacterized protein</fullName>
    </submittedName>
</protein>
<dbReference type="Proteomes" id="UP001148629">
    <property type="component" value="Unassembled WGS sequence"/>
</dbReference>
<gene>
    <name evidence="1" type="ORF">NM208_g12714</name>
</gene>
<keyword evidence="2" id="KW-1185">Reference proteome</keyword>
<name>A0ACC1RPK7_9HYPO</name>
<comment type="caution">
    <text evidence="1">The sequence shown here is derived from an EMBL/GenBank/DDBJ whole genome shotgun (WGS) entry which is preliminary data.</text>
</comment>
<reference evidence="1" key="1">
    <citation type="submission" date="2022-08" db="EMBL/GenBank/DDBJ databases">
        <title>Genome Sequence of Fusarium decemcellulare.</title>
        <authorList>
            <person name="Buettner E."/>
        </authorList>
    </citation>
    <scope>NUCLEOTIDE SEQUENCE</scope>
    <source>
        <strain evidence="1">Babe19</strain>
    </source>
</reference>
<proteinExistence type="predicted"/>
<dbReference type="EMBL" id="JANRMS010002379">
    <property type="protein sequence ID" value="KAJ3522779.1"/>
    <property type="molecule type" value="Genomic_DNA"/>
</dbReference>